<evidence type="ECO:0000256" key="7">
    <source>
        <dbReference type="ARBA" id="ARBA00022691"/>
    </source>
</evidence>
<keyword evidence="7" id="KW-0949">S-adenosyl-L-methionine</keyword>
<evidence type="ECO:0000256" key="13">
    <source>
        <dbReference type="ARBA" id="ARBA00051661"/>
    </source>
</evidence>
<dbReference type="SFLD" id="SFLDS00029">
    <property type="entry name" value="Radical_SAM"/>
    <property type="match status" value="1"/>
</dbReference>
<evidence type="ECO:0000256" key="8">
    <source>
        <dbReference type="ARBA" id="ARBA00022694"/>
    </source>
</evidence>
<keyword evidence="6" id="KW-0808">Transferase</keyword>
<dbReference type="InterPro" id="IPR007197">
    <property type="entry name" value="rSAM"/>
</dbReference>
<dbReference type="SFLD" id="SFLDG01082">
    <property type="entry name" value="B12-binding_domain_containing"/>
    <property type="match status" value="1"/>
</dbReference>
<evidence type="ECO:0000259" key="17">
    <source>
        <dbReference type="PROSITE" id="PS51918"/>
    </source>
</evidence>
<dbReference type="PROSITE" id="PS51449">
    <property type="entry name" value="MTTASE_N"/>
    <property type="match status" value="1"/>
</dbReference>
<evidence type="ECO:0000256" key="3">
    <source>
        <dbReference type="ARBA" id="ARBA00013273"/>
    </source>
</evidence>
<dbReference type="GO" id="GO:0035598">
    <property type="term" value="F:tRNA (N(6)-L-threonylcarbamoyladenosine(37)-C(2))-methylthiotransferase activity"/>
    <property type="evidence" value="ECO:0007669"/>
    <property type="project" value="UniProtKB-EC"/>
</dbReference>
<evidence type="ECO:0000259" key="16">
    <source>
        <dbReference type="PROSITE" id="PS51449"/>
    </source>
</evidence>
<sequence length="457" mass="51542">MDVRKKRAALHNLGCKVNAYETEAMGQLLEANGYEIVPFEEEADVYLINTCSVTNMADRKSRQMLHRARKKNPKAVIVAAGCYVQASAEEILKNGDADLIIGNNQKNRLPELLAAYRKEEGAWESVIDIAHTKEYEELTLEKTAEHTRAFIKIQDGCNQFCSYCIIPFTRGRIRSRKPEDIQNELVRLAQAGYREAVLTGIHLSSYGKDFEEPVSLLDIIRLASGVDGIERIRLGSLEPRIVTEEFVREISAMKKVCPHFHLSLQSGCDATLRRMNRHYTTEEYARCCGLLRKYYSHPAITTDVIVGFPGETEEEFCETMTFLKKIGFYEMHVFKYSRRQGTKAAAMADQVPEELKTERSRIALSLEAELSADFRRYYTGKTEAILLEEVHETETGSFMTGFTREYVKAAIRVTEENKAALVPGQLVKGRFTDSLVTAGGEALEAVLAKKEEGSLCS</sequence>
<dbReference type="InterPro" id="IPR006467">
    <property type="entry name" value="MiaB-like_bact"/>
</dbReference>
<comment type="catalytic activity">
    <reaction evidence="13">
        <text>N(6)-L-threonylcarbamoyladenosine(37) in tRNA + (sulfur carrier)-SH + AH2 + 2 S-adenosyl-L-methionine = 2-methylsulfanyl-N(6)-L-threonylcarbamoyladenosine(37) in tRNA + (sulfur carrier)-H + 5'-deoxyadenosine + L-methionine + A + S-adenosyl-L-homocysteine + 2 H(+)</text>
        <dbReference type="Rhea" id="RHEA:37075"/>
        <dbReference type="Rhea" id="RHEA-COMP:10163"/>
        <dbReference type="Rhea" id="RHEA-COMP:11092"/>
        <dbReference type="Rhea" id="RHEA-COMP:14737"/>
        <dbReference type="Rhea" id="RHEA-COMP:14739"/>
        <dbReference type="ChEBI" id="CHEBI:13193"/>
        <dbReference type="ChEBI" id="CHEBI:15378"/>
        <dbReference type="ChEBI" id="CHEBI:17319"/>
        <dbReference type="ChEBI" id="CHEBI:17499"/>
        <dbReference type="ChEBI" id="CHEBI:29917"/>
        <dbReference type="ChEBI" id="CHEBI:57844"/>
        <dbReference type="ChEBI" id="CHEBI:57856"/>
        <dbReference type="ChEBI" id="CHEBI:59789"/>
        <dbReference type="ChEBI" id="CHEBI:64428"/>
        <dbReference type="ChEBI" id="CHEBI:74418"/>
        <dbReference type="ChEBI" id="CHEBI:74420"/>
        <dbReference type="EC" id="2.8.4.5"/>
    </reaction>
</comment>
<evidence type="ECO:0000256" key="15">
    <source>
        <dbReference type="ARBA" id="ARBA00069898"/>
    </source>
</evidence>
<proteinExistence type="inferred from homology"/>
<dbReference type="GO" id="GO:0051539">
    <property type="term" value="F:4 iron, 4 sulfur cluster binding"/>
    <property type="evidence" value="ECO:0007669"/>
    <property type="project" value="UniProtKB-KW"/>
</dbReference>
<protein>
    <recommendedName>
        <fullName evidence="15">Threonylcarbamoyladenosine tRNA methylthiotransferase MtaB</fullName>
        <ecNumber evidence="3">2.8.4.5</ecNumber>
    </recommendedName>
    <alternativeName>
        <fullName evidence="12">tRNA-t(6)A37 methylthiotransferase</fullName>
    </alternativeName>
</protein>
<comment type="function">
    <text evidence="2">Catalyzes the methylthiolation of N6-threonylcarbamoyladenosine (t(6)A), leading to the formation of 2-methylthio-N6-threonylcarbamoyladenosine (ms(2)t(6)A) at position 37 in tRNAs that read codons beginning with adenine.</text>
</comment>
<dbReference type="InterPro" id="IPR058240">
    <property type="entry name" value="rSAM_sf"/>
</dbReference>
<dbReference type="GO" id="GO:0005829">
    <property type="term" value="C:cytosol"/>
    <property type="evidence" value="ECO:0007669"/>
    <property type="project" value="TreeGrafter"/>
</dbReference>
<evidence type="ECO:0000256" key="14">
    <source>
        <dbReference type="ARBA" id="ARBA00061574"/>
    </source>
</evidence>
<dbReference type="PANTHER" id="PTHR43020:SF2">
    <property type="entry name" value="MITOCHONDRIAL TRNA METHYLTHIOTRANSFERASE CDK5RAP1"/>
    <property type="match status" value="1"/>
</dbReference>
<keyword evidence="9" id="KW-0479">Metal-binding</keyword>
<dbReference type="PROSITE" id="PS51918">
    <property type="entry name" value="RADICAL_SAM"/>
    <property type="match status" value="1"/>
</dbReference>
<dbReference type="Gene3D" id="3.40.50.12160">
    <property type="entry name" value="Methylthiotransferase, N-terminal domain"/>
    <property type="match status" value="1"/>
</dbReference>
<dbReference type="PROSITE" id="PS01278">
    <property type="entry name" value="MTTASE_RADICAL"/>
    <property type="match status" value="1"/>
</dbReference>
<dbReference type="FunFam" id="3.40.50.12160:FF:000004">
    <property type="entry name" value="Threonylcarbamoyladenosine tRNA methylthiotransferase MtaB"/>
    <property type="match status" value="1"/>
</dbReference>
<comment type="caution">
    <text evidence="18">The sequence shown here is derived from an EMBL/GenBank/DDBJ whole genome shotgun (WGS) entry which is preliminary data.</text>
</comment>
<evidence type="ECO:0000256" key="10">
    <source>
        <dbReference type="ARBA" id="ARBA00023004"/>
    </source>
</evidence>
<dbReference type="CDD" id="cd01335">
    <property type="entry name" value="Radical_SAM"/>
    <property type="match status" value="1"/>
</dbReference>
<dbReference type="GO" id="GO:0046872">
    <property type="term" value="F:metal ion binding"/>
    <property type="evidence" value="ECO:0007669"/>
    <property type="project" value="UniProtKB-KW"/>
</dbReference>
<dbReference type="SMART" id="SM00729">
    <property type="entry name" value="Elp3"/>
    <property type="match status" value="1"/>
</dbReference>
<evidence type="ECO:0000313" key="18">
    <source>
        <dbReference type="EMBL" id="MDI9242281.1"/>
    </source>
</evidence>
<dbReference type="Pfam" id="PF04055">
    <property type="entry name" value="Radical_SAM"/>
    <property type="match status" value="1"/>
</dbReference>
<dbReference type="AlphaFoldDB" id="A0AAP4B927"/>
<keyword evidence="19" id="KW-1185">Reference proteome</keyword>
<keyword evidence="4" id="KW-0004">4Fe-4S</keyword>
<keyword evidence="10" id="KW-0408">Iron</keyword>
<evidence type="ECO:0000256" key="1">
    <source>
        <dbReference type="ARBA" id="ARBA00001966"/>
    </source>
</evidence>
<dbReference type="InterPro" id="IPR020612">
    <property type="entry name" value="Methylthiotransferase_CS"/>
</dbReference>
<dbReference type="SFLD" id="SFLDF00295">
    <property type="entry name" value="threonylcarbamoyladenosine_tRN"/>
    <property type="match status" value="1"/>
</dbReference>
<keyword evidence="8" id="KW-0819">tRNA processing</keyword>
<accession>A0AAP4B927</accession>
<evidence type="ECO:0000256" key="12">
    <source>
        <dbReference type="ARBA" id="ARBA00031213"/>
    </source>
</evidence>
<dbReference type="InterPro" id="IPR023404">
    <property type="entry name" value="rSAM_horseshoe"/>
</dbReference>
<dbReference type="InterPro" id="IPR006638">
    <property type="entry name" value="Elp3/MiaA/NifB-like_rSAM"/>
</dbReference>
<comment type="cofactor">
    <cofactor evidence="1">
        <name>[4Fe-4S] cluster</name>
        <dbReference type="ChEBI" id="CHEBI:49883"/>
    </cofactor>
</comment>
<keyword evidence="5" id="KW-0963">Cytoplasm</keyword>
<dbReference type="PANTHER" id="PTHR43020">
    <property type="entry name" value="CDK5 REGULATORY SUBUNIT-ASSOCIATED PROTEIN 1"/>
    <property type="match status" value="1"/>
</dbReference>
<feature type="domain" description="Radical SAM core" evidence="17">
    <location>
        <begin position="143"/>
        <end position="373"/>
    </location>
</feature>
<dbReference type="InterPro" id="IPR005839">
    <property type="entry name" value="Methylthiotransferase"/>
</dbReference>
<organism evidence="18 19">
    <name type="scientific">Fusibacillus kribbianus</name>
    <dbReference type="NCBI Taxonomy" id="3044208"/>
    <lineage>
        <taxon>Bacteria</taxon>
        <taxon>Bacillati</taxon>
        <taxon>Bacillota</taxon>
        <taxon>Clostridia</taxon>
        <taxon>Lachnospirales</taxon>
        <taxon>Lachnospiraceae</taxon>
        <taxon>Fusibacillus</taxon>
    </lineage>
</organism>
<dbReference type="GO" id="GO:0035597">
    <property type="term" value="F:tRNA-2-methylthio-N(6)-dimethylallyladenosine(37) synthase activity"/>
    <property type="evidence" value="ECO:0007669"/>
    <property type="project" value="TreeGrafter"/>
</dbReference>
<dbReference type="SUPFAM" id="SSF102114">
    <property type="entry name" value="Radical SAM enzymes"/>
    <property type="match status" value="1"/>
</dbReference>
<dbReference type="EMBL" id="JASGBQ010000010">
    <property type="protein sequence ID" value="MDI9242281.1"/>
    <property type="molecule type" value="Genomic_DNA"/>
</dbReference>
<dbReference type="InterPro" id="IPR013848">
    <property type="entry name" value="Methylthiotransferase_N"/>
</dbReference>
<dbReference type="NCBIfam" id="TIGR00089">
    <property type="entry name" value="MiaB/RimO family radical SAM methylthiotransferase"/>
    <property type="match status" value="1"/>
</dbReference>
<evidence type="ECO:0000256" key="2">
    <source>
        <dbReference type="ARBA" id="ARBA00002399"/>
    </source>
</evidence>
<gene>
    <name evidence="18" type="primary">mtaB</name>
    <name evidence="18" type="ORF">QJ036_07330</name>
</gene>
<evidence type="ECO:0000256" key="9">
    <source>
        <dbReference type="ARBA" id="ARBA00022723"/>
    </source>
</evidence>
<dbReference type="Gene3D" id="3.80.30.20">
    <property type="entry name" value="tm_1862 like domain"/>
    <property type="match status" value="1"/>
</dbReference>
<keyword evidence="11" id="KW-0411">Iron-sulfur</keyword>
<evidence type="ECO:0000256" key="5">
    <source>
        <dbReference type="ARBA" id="ARBA00022490"/>
    </source>
</evidence>
<dbReference type="EC" id="2.8.4.5" evidence="3"/>
<reference evidence="18 19" key="1">
    <citation type="submission" date="2023-05" db="EMBL/GenBank/DDBJ databases">
        <title>[ruminococcus] sp. nov., isolated from a pig farm feces dump.</title>
        <authorList>
            <person name="Chang Y.-H."/>
        </authorList>
    </citation>
    <scope>NUCLEOTIDE SEQUENCE [LARGE SCALE GENOMIC DNA]</scope>
    <source>
        <strain evidence="18 19">YH-rum2234</strain>
    </source>
</reference>
<dbReference type="InterPro" id="IPR034557">
    <property type="entry name" value="ThrcA_tRNA_MEthiotransferase"/>
</dbReference>
<name>A0AAP4B927_9FIRM</name>
<feature type="domain" description="MTTase N-terminal" evidence="16">
    <location>
        <begin position="6"/>
        <end position="118"/>
    </location>
</feature>
<dbReference type="Proteomes" id="UP001300383">
    <property type="component" value="Unassembled WGS sequence"/>
</dbReference>
<evidence type="ECO:0000256" key="4">
    <source>
        <dbReference type="ARBA" id="ARBA00022485"/>
    </source>
</evidence>
<evidence type="ECO:0000313" key="19">
    <source>
        <dbReference type="Proteomes" id="UP001300383"/>
    </source>
</evidence>
<evidence type="ECO:0000256" key="11">
    <source>
        <dbReference type="ARBA" id="ARBA00023014"/>
    </source>
</evidence>
<dbReference type="NCBIfam" id="TIGR01579">
    <property type="entry name" value="MiaB-like-C"/>
    <property type="match status" value="1"/>
</dbReference>
<comment type="similarity">
    <text evidence="14">Belongs to the methylthiotransferase family. MtaB subfamily.</text>
</comment>
<dbReference type="SFLD" id="SFLDG01061">
    <property type="entry name" value="methylthiotransferase"/>
    <property type="match status" value="1"/>
</dbReference>
<dbReference type="InterPro" id="IPR038135">
    <property type="entry name" value="Methylthiotransferase_N_sf"/>
</dbReference>
<dbReference type="Pfam" id="PF00919">
    <property type="entry name" value="UPF0004"/>
    <property type="match status" value="1"/>
</dbReference>
<dbReference type="RefSeq" id="WP_283230730.1">
    <property type="nucleotide sequence ID" value="NZ_JASGBQ010000010.1"/>
</dbReference>
<evidence type="ECO:0000256" key="6">
    <source>
        <dbReference type="ARBA" id="ARBA00022679"/>
    </source>
</evidence>
<dbReference type="FunFam" id="3.80.30.20:FF:000001">
    <property type="entry name" value="tRNA-2-methylthio-N(6)-dimethylallyladenosine synthase 2"/>
    <property type="match status" value="1"/>
</dbReference>